<name>U2YV79_9EURY</name>
<evidence type="ECO:0000313" key="2">
    <source>
        <dbReference type="EMBL" id="GAD52925.1"/>
    </source>
</evidence>
<reference evidence="2 3" key="1">
    <citation type="submission" date="2013-09" db="EMBL/GenBank/DDBJ databases">
        <title>Whole genome sequencing of Halarchaeum acidiphilum strain MH1-52-1.</title>
        <authorList>
            <person name="Shimane Y."/>
            <person name="Minegishi H."/>
            <person name="Nishi S."/>
            <person name="Echigo A."/>
            <person name="Shuto A."/>
            <person name="Konishi M."/>
            <person name="Ito T."/>
            <person name="Ohkuma M."/>
            <person name="Ohta Y."/>
            <person name="Nagano Y."/>
            <person name="Tsubouchi T."/>
            <person name="Mori K."/>
            <person name="Usui K."/>
            <person name="Kamekura M."/>
            <person name="Usami R."/>
            <person name="Takaki Y."/>
            <person name="Hatada Y."/>
        </authorList>
    </citation>
    <scope>NUCLEOTIDE SEQUENCE [LARGE SCALE GENOMIC DNA]</scope>
    <source>
        <strain evidence="2 3">JCM 16109</strain>
    </source>
</reference>
<feature type="region of interest" description="Disordered" evidence="1">
    <location>
        <begin position="1"/>
        <end position="30"/>
    </location>
</feature>
<comment type="caution">
    <text evidence="2">The sequence shown here is derived from an EMBL/GenBank/DDBJ whole genome shotgun (WGS) entry which is preliminary data.</text>
</comment>
<feature type="compositionally biased region" description="Basic and acidic residues" evidence="1">
    <location>
        <begin position="19"/>
        <end position="30"/>
    </location>
</feature>
<dbReference type="AlphaFoldDB" id="U2YV79"/>
<proteinExistence type="predicted"/>
<gene>
    <name evidence="2" type="ORF">MBEHAL_1685</name>
</gene>
<dbReference type="EMBL" id="BATA01000040">
    <property type="protein sequence ID" value="GAD52925.1"/>
    <property type="molecule type" value="Genomic_DNA"/>
</dbReference>
<dbReference type="RefSeq" id="WP_021780323.1">
    <property type="nucleotide sequence ID" value="NZ_BATA01000040.1"/>
</dbReference>
<dbReference type="OrthoDB" id="269311at2157"/>
<protein>
    <submittedName>
        <fullName evidence="2">Uncharacterized protein</fullName>
    </submittedName>
</protein>
<evidence type="ECO:0000256" key="1">
    <source>
        <dbReference type="SAM" id="MobiDB-lite"/>
    </source>
</evidence>
<sequence length="84" mass="9422">MASNSSFSAAISRRHRSVVRREVGDNEDHAAHSLAYGEDALTFYPARHLRRLLASAGRTVKRETTLLESEDAGRMYSLAFRRGD</sequence>
<dbReference type="Proteomes" id="UP000016986">
    <property type="component" value="Unassembled WGS sequence"/>
</dbReference>
<keyword evidence="3" id="KW-1185">Reference proteome</keyword>
<accession>U2YV79</accession>
<evidence type="ECO:0000313" key="3">
    <source>
        <dbReference type="Proteomes" id="UP000016986"/>
    </source>
</evidence>
<organism evidence="2 3">
    <name type="scientific">Halarchaeum acidiphilum MH1-52-1</name>
    <dbReference type="NCBI Taxonomy" id="1261545"/>
    <lineage>
        <taxon>Archaea</taxon>
        <taxon>Methanobacteriati</taxon>
        <taxon>Methanobacteriota</taxon>
        <taxon>Stenosarchaea group</taxon>
        <taxon>Halobacteria</taxon>
        <taxon>Halobacteriales</taxon>
        <taxon>Halobacteriaceae</taxon>
    </lineage>
</organism>